<evidence type="ECO:0000313" key="3">
    <source>
        <dbReference type="Proteomes" id="UP000243591"/>
    </source>
</evidence>
<evidence type="ECO:0008006" key="5">
    <source>
        <dbReference type="Google" id="ProtNLM"/>
    </source>
</evidence>
<dbReference type="KEGG" id="bths:CNY62_04120"/>
<dbReference type="GeneID" id="66537761"/>
<proteinExistence type="predicted"/>
<reference evidence="2" key="3">
    <citation type="submission" date="2018-04" db="EMBL/GenBank/DDBJ databases">
        <authorList>
            <person name="Go L.Y."/>
            <person name="Mitchell J.A."/>
        </authorList>
    </citation>
    <scope>NUCLEOTIDE SEQUENCE</scope>
    <source>
        <strain evidence="2">BSAS1 3</strain>
    </source>
</reference>
<reference evidence="4" key="2">
    <citation type="submission" date="2018-04" db="EMBL/GenBank/DDBJ databases">
        <authorList>
            <person name="Illikoud N."/>
        </authorList>
    </citation>
    <scope>NUCLEOTIDE SEQUENCE [LARGE SCALE GENOMIC DNA]</scope>
</reference>
<dbReference type="STRING" id="2756.BFR44_07700"/>
<gene>
    <name evidence="2" type="ORF">BTBSAS_40110</name>
    <name evidence="1" type="ORF">CNY62_04120</name>
</gene>
<dbReference type="RefSeq" id="WP_029091742.1">
    <property type="nucleotide sequence ID" value="NZ_CBCPHX010000007.1"/>
</dbReference>
<sequence>MKIKTESQRNALAYNLTTYIDSMEMTPQYFTNKVGLKQNIVMKLLAGMKLSPMNYNESLNKIARFIGVSIEALSGRFTEWSVEQEWYYEAQHKIAEKISLMLDIEQQSRMQTHL</sequence>
<evidence type="ECO:0000313" key="2">
    <source>
        <dbReference type="EMBL" id="SPP29087.1"/>
    </source>
</evidence>
<organism evidence="1 3">
    <name type="scientific">Brochothrix thermosphacta</name>
    <name type="common">Microbacterium thermosphactum</name>
    <dbReference type="NCBI Taxonomy" id="2756"/>
    <lineage>
        <taxon>Bacteria</taxon>
        <taxon>Bacillati</taxon>
        <taxon>Bacillota</taxon>
        <taxon>Bacilli</taxon>
        <taxon>Bacillales</taxon>
        <taxon>Listeriaceae</taxon>
        <taxon>Brochothrix</taxon>
    </lineage>
</organism>
<name>A0A1D2KXL4_BROTH</name>
<protein>
    <recommendedName>
        <fullName evidence="5">HTH cro/C1-type domain-containing protein</fullName>
    </recommendedName>
</protein>
<accession>A0A1D2KXL4</accession>
<reference evidence="1 3" key="1">
    <citation type="submission" date="2017-09" db="EMBL/GenBank/DDBJ databases">
        <title>Complete Genome Sequences of Two Strains of the Meat Spoilage Bacterium Brochothrix thermosphacta Isolated from Ground Chicken.</title>
        <authorList>
            <person name="Paoli G.C."/>
            <person name="Wijey C."/>
            <person name="Chen C.-Y."/>
            <person name="Nguyen L."/>
            <person name="Yan X."/>
            <person name="Irwin P.L."/>
        </authorList>
    </citation>
    <scope>NUCLEOTIDE SEQUENCE [LARGE SCALE GENOMIC DNA]</scope>
    <source>
        <strain evidence="1 3">BI</strain>
    </source>
</reference>
<dbReference type="Proteomes" id="UP000270190">
    <property type="component" value="Unassembled WGS sequence"/>
</dbReference>
<dbReference type="AlphaFoldDB" id="A0A1D2KXL4"/>
<dbReference type="Proteomes" id="UP000243591">
    <property type="component" value="Chromosome"/>
</dbReference>
<dbReference type="EMBL" id="OUNC01000034">
    <property type="protein sequence ID" value="SPP29087.1"/>
    <property type="molecule type" value="Genomic_DNA"/>
</dbReference>
<evidence type="ECO:0000313" key="1">
    <source>
        <dbReference type="EMBL" id="ATF25642.1"/>
    </source>
</evidence>
<dbReference type="EMBL" id="CP023483">
    <property type="protein sequence ID" value="ATF25642.1"/>
    <property type="molecule type" value="Genomic_DNA"/>
</dbReference>
<dbReference type="OrthoDB" id="9992518at2"/>
<keyword evidence="3" id="KW-1185">Reference proteome</keyword>
<evidence type="ECO:0000313" key="4">
    <source>
        <dbReference type="Proteomes" id="UP000270190"/>
    </source>
</evidence>